<gene>
    <name evidence="1" type="ORF">CLV56_3944</name>
</gene>
<dbReference type="RefSeq" id="WP_039355859.1">
    <property type="nucleotide sequence ID" value="NZ_PGEZ01000003.1"/>
</dbReference>
<reference evidence="1 2" key="1">
    <citation type="submission" date="2017-11" db="EMBL/GenBank/DDBJ databases">
        <title>Genomic Encyclopedia of Archaeal and Bacterial Type Strains, Phase II (KMG-II): From Individual Species to Whole Genera.</title>
        <authorList>
            <person name="Goeker M."/>
        </authorList>
    </citation>
    <scope>NUCLEOTIDE SEQUENCE [LARGE SCALE GENOMIC DNA]</scope>
    <source>
        <strain evidence="1 2">DSM 27763</strain>
    </source>
</reference>
<sequence>MTALGLGLTEAEQIVTAALERGAKLGKALSVAVVDAGGFVLVVKRSEGARPLTPSIAHSKAYSAAIMQRPTKMLKKWQESNPVFFASLTEHATQPIVATDGGMTVKRDGAILGGLGVSGGTAAEDQEICDEVLAELGYELEFPAWGTPAAKG</sequence>
<dbReference type="AlphaFoldDB" id="A0A0B2BEQ7"/>
<dbReference type="PANTHER" id="PTHR34309">
    <property type="entry name" value="SLR1406 PROTEIN"/>
    <property type="match status" value="1"/>
</dbReference>
<accession>A0A0B2BEQ7</accession>
<proteinExistence type="predicted"/>
<evidence type="ECO:0000313" key="2">
    <source>
        <dbReference type="Proteomes" id="UP000230842"/>
    </source>
</evidence>
<dbReference type="Pfam" id="PF03928">
    <property type="entry name" value="HbpS-like"/>
    <property type="match status" value="1"/>
</dbReference>
<dbReference type="OrthoDB" id="9815788at2"/>
<organism evidence="1 2">
    <name type="scientific">Mumia flava</name>
    <dbReference type="NCBI Taxonomy" id="1348852"/>
    <lineage>
        <taxon>Bacteria</taxon>
        <taxon>Bacillati</taxon>
        <taxon>Actinomycetota</taxon>
        <taxon>Actinomycetes</taxon>
        <taxon>Propionibacteriales</taxon>
        <taxon>Nocardioidaceae</taxon>
        <taxon>Mumia</taxon>
    </lineage>
</organism>
<dbReference type="EMBL" id="PGEZ01000003">
    <property type="protein sequence ID" value="PJJ48240.1"/>
    <property type="molecule type" value="Genomic_DNA"/>
</dbReference>
<dbReference type="Proteomes" id="UP000230842">
    <property type="component" value="Unassembled WGS sequence"/>
</dbReference>
<dbReference type="InterPro" id="IPR052517">
    <property type="entry name" value="GlcG_carb_metab_protein"/>
</dbReference>
<evidence type="ECO:0000313" key="1">
    <source>
        <dbReference type="EMBL" id="PJJ48240.1"/>
    </source>
</evidence>
<dbReference type="Gene3D" id="3.30.450.150">
    <property type="entry name" value="Haem-degrading domain"/>
    <property type="match status" value="1"/>
</dbReference>
<dbReference type="SUPFAM" id="SSF143744">
    <property type="entry name" value="GlcG-like"/>
    <property type="match status" value="1"/>
</dbReference>
<keyword evidence="2" id="KW-1185">Reference proteome</keyword>
<comment type="caution">
    <text evidence="1">The sequence shown here is derived from an EMBL/GenBank/DDBJ whole genome shotgun (WGS) entry which is preliminary data.</text>
</comment>
<dbReference type="PANTHER" id="PTHR34309:SF1">
    <property type="entry name" value="PROTEIN GLCG"/>
    <property type="match status" value="1"/>
</dbReference>
<dbReference type="InterPro" id="IPR005624">
    <property type="entry name" value="PduO/GlcC-like"/>
</dbReference>
<dbReference type="InterPro" id="IPR038084">
    <property type="entry name" value="PduO/GlcC-like_sf"/>
</dbReference>
<name>A0A0B2BEQ7_9ACTN</name>
<protein>
    <submittedName>
        <fullName evidence="1">Uncharacterized protein GlcG (DUF336 family)</fullName>
    </submittedName>
</protein>